<feature type="region of interest" description="Disordered" evidence="3">
    <location>
        <begin position="1"/>
        <end position="50"/>
    </location>
</feature>
<dbReference type="SUPFAM" id="SSF103473">
    <property type="entry name" value="MFS general substrate transporter"/>
    <property type="match status" value="1"/>
</dbReference>
<feature type="transmembrane region" description="Helical" evidence="4">
    <location>
        <begin position="259"/>
        <end position="282"/>
    </location>
</feature>
<evidence type="ECO:0000256" key="1">
    <source>
        <dbReference type="ARBA" id="ARBA00004141"/>
    </source>
</evidence>
<dbReference type="GO" id="GO:0016020">
    <property type="term" value="C:membrane"/>
    <property type="evidence" value="ECO:0007669"/>
    <property type="project" value="UniProtKB-SubCell"/>
</dbReference>
<keyword evidence="4" id="KW-0812">Transmembrane</keyword>
<dbReference type="Pfam" id="PF07690">
    <property type="entry name" value="MFS_1"/>
    <property type="match status" value="2"/>
</dbReference>
<dbReference type="CDD" id="cd17352">
    <property type="entry name" value="MFS_MCT_SLC16"/>
    <property type="match status" value="1"/>
</dbReference>
<dbReference type="OrthoDB" id="2213137at2759"/>
<feature type="transmembrane region" description="Helical" evidence="4">
    <location>
        <begin position="381"/>
        <end position="399"/>
    </location>
</feature>
<protein>
    <submittedName>
        <fullName evidence="5">Related to protein MCH2 (Monocarboxylate permease homolog)</fullName>
    </submittedName>
</protein>
<dbReference type="EMBL" id="FJOG01000017">
    <property type="protein sequence ID" value="CZR60801.1"/>
    <property type="molecule type" value="Genomic_DNA"/>
</dbReference>
<dbReference type="Gene3D" id="1.20.1250.20">
    <property type="entry name" value="MFS general substrate transporter like domains"/>
    <property type="match status" value="2"/>
</dbReference>
<reference evidence="5 6" key="1">
    <citation type="submission" date="2016-03" db="EMBL/GenBank/DDBJ databases">
        <authorList>
            <person name="Ploux O."/>
        </authorList>
    </citation>
    <scope>NUCLEOTIDE SEQUENCE [LARGE SCALE GENOMIC DNA]</scope>
    <source>
        <strain evidence="5 6">UAMH 11012</strain>
    </source>
</reference>
<evidence type="ECO:0000313" key="6">
    <source>
        <dbReference type="Proteomes" id="UP000184330"/>
    </source>
</evidence>
<evidence type="ECO:0000256" key="2">
    <source>
        <dbReference type="ARBA" id="ARBA00006727"/>
    </source>
</evidence>
<feature type="transmembrane region" description="Helical" evidence="4">
    <location>
        <begin position="420"/>
        <end position="439"/>
    </location>
</feature>
<name>A0A1L7X6Z9_9HELO</name>
<keyword evidence="4" id="KW-1133">Transmembrane helix</keyword>
<keyword evidence="4" id="KW-0472">Membrane</keyword>
<feature type="transmembrane region" description="Helical" evidence="4">
    <location>
        <begin position="99"/>
        <end position="116"/>
    </location>
</feature>
<dbReference type="InterPro" id="IPR036259">
    <property type="entry name" value="MFS_trans_sf"/>
</dbReference>
<gene>
    <name evidence="5" type="ORF">PAC_10697</name>
</gene>
<keyword evidence="6" id="KW-1185">Reference proteome</keyword>
<feature type="transmembrane region" description="Helical" evidence="4">
    <location>
        <begin position="326"/>
        <end position="345"/>
    </location>
</feature>
<feature type="transmembrane region" description="Helical" evidence="4">
    <location>
        <begin position="217"/>
        <end position="238"/>
    </location>
</feature>
<comment type="similarity">
    <text evidence="2">Belongs to the major facilitator superfamily. Monocarboxylate porter (TC 2.A.1.13) family.</text>
</comment>
<dbReference type="Proteomes" id="UP000184330">
    <property type="component" value="Unassembled WGS sequence"/>
</dbReference>
<feature type="transmembrane region" description="Helical" evidence="4">
    <location>
        <begin position="186"/>
        <end position="205"/>
    </location>
</feature>
<sequence>MSSEEIGGIDLESDSLESPIDENTLNGEEKKTDSDGIEPESNSERNQADAPPDGGYGWVCVACVFLINGHTWGVNSSYGIFLAHYLANNTFPGATSLEYAFVGGLSISLALLMSPVATTCTRKYGTQLTLAIGILFETAGLLGASWASKIWHLFLSQGVAFGFGMGFLFVASVGVVPQWFNDKRSFANSIATAGSGIGGLIYSLGTNAMIQSIGLGWAFRVLAILAFAVNTICTILIRDRNKGVGAILIAFDARLFKRVEFLLLLGWGFFSMLGYIVLLFSLPNYARSIGLTPQQGSVVGAMLNLGQGIGRPFIGYFSDAVGRLNMAGTCTFLAGLFCLVVWIFAKSYGILIFFGLITGGMAGTFWATVGPVGAEVVGIQILPSALAILWLVLVLPCTFSEPIGLELRKTTSDIYLDAQVFTGSMYIAAAMCLWFLRAWKVRELESMKLSKEKREQEILNDDAVPRSGMSRHLSRTSVKSKAGAAKGLWSWQRV</sequence>
<dbReference type="InterPro" id="IPR011701">
    <property type="entry name" value="MFS"/>
</dbReference>
<feature type="transmembrane region" description="Helical" evidence="4">
    <location>
        <begin position="128"/>
        <end position="147"/>
    </location>
</feature>
<evidence type="ECO:0000256" key="4">
    <source>
        <dbReference type="SAM" id="Phobius"/>
    </source>
</evidence>
<feature type="transmembrane region" description="Helical" evidence="4">
    <location>
        <begin position="350"/>
        <end position="369"/>
    </location>
</feature>
<dbReference type="PANTHER" id="PTHR11360:SF315">
    <property type="entry name" value="TRANSPORTER MCH2-RELATED"/>
    <property type="match status" value="1"/>
</dbReference>
<accession>A0A1L7X6Z9</accession>
<comment type="subcellular location">
    <subcellularLocation>
        <location evidence="1">Membrane</location>
        <topology evidence="1">Multi-pass membrane protein</topology>
    </subcellularLocation>
</comment>
<dbReference type="InterPro" id="IPR050327">
    <property type="entry name" value="Proton-linked_MCT"/>
</dbReference>
<organism evidence="5 6">
    <name type="scientific">Phialocephala subalpina</name>
    <dbReference type="NCBI Taxonomy" id="576137"/>
    <lineage>
        <taxon>Eukaryota</taxon>
        <taxon>Fungi</taxon>
        <taxon>Dikarya</taxon>
        <taxon>Ascomycota</taxon>
        <taxon>Pezizomycotina</taxon>
        <taxon>Leotiomycetes</taxon>
        <taxon>Helotiales</taxon>
        <taxon>Mollisiaceae</taxon>
        <taxon>Phialocephala</taxon>
        <taxon>Phialocephala fortinii species complex</taxon>
    </lineage>
</organism>
<evidence type="ECO:0000256" key="3">
    <source>
        <dbReference type="SAM" id="MobiDB-lite"/>
    </source>
</evidence>
<dbReference type="AlphaFoldDB" id="A0A1L7X6Z9"/>
<evidence type="ECO:0000313" key="5">
    <source>
        <dbReference type="EMBL" id="CZR60801.1"/>
    </source>
</evidence>
<dbReference type="PANTHER" id="PTHR11360">
    <property type="entry name" value="MONOCARBOXYLATE TRANSPORTER"/>
    <property type="match status" value="1"/>
</dbReference>
<proteinExistence type="inferred from homology"/>
<feature type="transmembrane region" description="Helical" evidence="4">
    <location>
        <begin position="153"/>
        <end position="174"/>
    </location>
</feature>
<dbReference type="GO" id="GO:0022857">
    <property type="term" value="F:transmembrane transporter activity"/>
    <property type="evidence" value="ECO:0007669"/>
    <property type="project" value="InterPro"/>
</dbReference>